<dbReference type="EMBL" id="JAUSXV010000001">
    <property type="protein sequence ID" value="MDQ0646371.1"/>
    <property type="molecule type" value="Genomic_DNA"/>
</dbReference>
<evidence type="ECO:0000313" key="7">
    <source>
        <dbReference type="EMBL" id="MDQ0646371.1"/>
    </source>
</evidence>
<proteinExistence type="predicted"/>
<dbReference type="Proteomes" id="UP001244427">
    <property type="component" value="Unassembled WGS sequence"/>
</dbReference>
<gene>
    <name evidence="7" type="ORF">QFZ53_000567</name>
</gene>
<keyword evidence="3 5" id="KW-1133">Transmembrane helix</keyword>
<dbReference type="InterPro" id="IPR003807">
    <property type="entry name" value="DUF202"/>
</dbReference>
<keyword evidence="8" id="KW-1185">Reference proteome</keyword>
<accession>A0AAW8ESS7</accession>
<feature type="domain" description="DUF202" evidence="6">
    <location>
        <begin position="10"/>
        <end position="73"/>
    </location>
</feature>
<comment type="caution">
    <text evidence="7">The sequence shown here is derived from an EMBL/GenBank/DDBJ whole genome shotgun (WGS) entry which is preliminary data.</text>
</comment>
<organism evidence="7 8">
    <name type="scientific">Microbacterium natoriense</name>
    <dbReference type="NCBI Taxonomy" id="284570"/>
    <lineage>
        <taxon>Bacteria</taxon>
        <taxon>Bacillati</taxon>
        <taxon>Actinomycetota</taxon>
        <taxon>Actinomycetes</taxon>
        <taxon>Micrococcales</taxon>
        <taxon>Microbacteriaceae</taxon>
        <taxon>Microbacterium</taxon>
    </lineage>
</organism>
<feature type="transmembrane region" description="Helical" evidence="5">
    <location>
        <begin position="21"/>
        <end position="41"/>
    </location>
</feature>
<evidence type="ECO:0000256" key="4">
    <source>
        <dbReference type="ARBA" id="ARBA00023136"/>
    </source>
</evidence>
<keyword evidence="2 5" id="KW-0812">Transmembrane</keyword>
<comment type="subcellular location">
    <subcellularLocation>
        <location evidence="1">Endomembrane system</location>
        <topology evidence="1">Multi-pass membrane protein</topology>
    </subcellularLocation>
</comment>
<dbReference type="RefSeq" id="WP_307293296.1">
    <property type="nucleotide sequence ID" value="NZ_JAUSXV010000001.1"/>
</dbReference>
<dbReference type="AlphaFoldDB" id="A0AAW8ESS7"/>
<feature type="transmembrane region" description="Helical" evidence="5">
    <location>
        <begin position="90"/>
        <end position="110"/>
    </location>
</feature>
<protein>
    <submittedName>
        <fullName evidence="7">Uncharacterized membrane protein YidH (DUF202 family)</fullName>
    </submittedName>
</protein>
<name>A0AAW8ESS7_9MICO</name>
<dbReference type="Pfam" id="PF02656">
    <property type="entry name" value="DUF202"/>
    <property type="match status" value="1"/>
</dbReference>
<evidence type="ECO:0000259" key="6">
    <source>
        <dbReference type="Pfam" id="PF02656"/>
    </source>
</evidence>
<reference evidence="7 8" key="1">
    <citation type="submission" date="2023-07" db="EMBL/GenBank/DDBJ databases">
        <title>Comparative genomics of wheat-associated soil bacteria to identify genetic determinants of phenazine resistance.</title>
        <authorList>
            <person name="Mouncey N."/>
        </authorList>
    </citation>
    <scope>NUCLEOTIDE SEQUENCE [LARGE SCALE GENOMIC DNA]</scope>
    <source>
        <strain evidence="7 8">W4I9-1</strain>
    </source>
</reference>
<evidence type="ECO:0000256" key="5">
    <source>
        <dbReference type="SAM" id="Phobius"/>
    </source>
</evidence>
<keyword evidence="4 5" id="KW-0472">Membrane</keyword>
<evidence type="ECO:0000256" key="3">
    <source>
        <dbReference type="ARBA" id="ARBA00022989"/>
    </source>
</evidence>
<dbReference type="GO" id="GO:0012505">
    <property type="term" value="C:endomembrane system"/>
    <property type="evidence" value="ECO:0007669"/>
    <property type="project" value="UniProtKB-SubCell"/>
</dbReference>
<sequence length="111" mass="11559">MSEGPRSIFDSGLQPERTLLAWRRTCLAFATANLIALRFTIELAGAVAVMIALAGTALALAAYALAAVGYRRTTASLIRDGVLDRSALPLLLATASTLLLGVAAGIFLVLD</sequence>
<evidence type="ECO:0000256" key="1">
    <source>
        <dbReference type="ARBA" id="ARBA00004127"/>
    </source>
</evidence>
<feature type="transmembrane region" description="Helical" evidence="5">
    <location>
        <begin position="47"/>
        <end position="70"/>
    </location>
</feature>
<evidence type="ECO:0000256" key="2">
    <source>
        <dbReference type="ARBA" id="ARBA00022692"/>
    </source>
</evidence>
<evidence type="ECO:0000313" key="8">
    <source>
        <dbReference type="Proteomes" id="UP001244427"/>
    </source>
</evidence>